<organism evidence="3 4">
    <name type="scientific">Clostridium weizhouense</name>
    <dbReference type="NCBI Taxonomy" id="2859781"/>
    <lineage>
        <taxon>Bacteria</taxon>
        <taxon>Bacillati</taxon>
        <taxon>Bacillota</taxon>
        <taxon>Clostridia</taxon>
        <taxon>Eubacteriales</taxon>
        <taxon>Clostridiaceae</taxon>
        <taxon>Clostridium</taxon>
    </lineage>
</organism>
<feature type="coiled-coil region" evidence="1">
    <location>
        <begin position="276"/>
        <end position="310"/>
    </location>
</feature>
<reference evidence="3 4" key="1">
    <citation type="submission" date="2021-07" db="EMBL/GenBank/DDBJ databases">
        <title>Clostridium weizhouense sp. nov., an anaerobic bacterium isolated from activated sludge of Petroleum wastewater.</title>
        <authorList>
            <person name="Li Q."/>
        </authorList>
    </citation>
    <scope>NUCLEOTIDE SEQUENCE [LARGE SCALE GENOMIC DNA]</scope>
    <source>
        <strain evidence="3 4">YB-6</strain>
    </source>
</reference>
<dbReference type="PANTHER" id="PTHR43681">
    <property type="entry name" value="TRANSMEMBRANE GTPASE FZO"/>
    <property type="match status" value="1"/>
</dbReference>
<dbReference type="Gene3D" id="3.40.50.300">
    <property type="entry name" value="P-loop containing nucleotide triphosphate hydrolases"/>
    <property type="match status" value="1"/>
</dbReference>
<dbReference type="InterPro" id="IPR027417">
    <property type="entry name" value="P-loop_NTPase"/>
</dbReference>
<dbReference type="InterPro" id="IPR045063">
    <property type="entry name" value="Dynamin_N"/>
</dbReference>
<evidence type="ECO:0000313" key="4">
    <source>
        <dbReference type="Proteomes" id="UP001519921"/>
    </source>
</evidence>
<dbReference type="EMBL" id="JAHXPT010000008">
    <property type="protein sequence ID" value="MBW6410546.1"/>
    <property type="molecule type" value="Genomic_DNA"/>
</dbReference>
<feature type="domain" description="Dynamin N-terminal" evidence="2">
    <location>
        <begin position="44"/>
        <end position="184"/>
    </location>
</feature>
<dbReference type="Proteomes" id="UP001519921">
    <property type="component" value="Unassembled WGS sequence"/>
</dbReference>
<proteinExistence type="predicted"/>
<dbReference type="InterPro" id="IPR051943">
    <property type="entry name" value="TRAFAC_Dynamin-like_GTPase"/>
</dbReference>
<keyword evidence="4" id="KW-1185">Reference proteome</keyword>
<evidence type="ECO:0000256" key="1">
    <source>
        <dbReference type="SAM" id="Coils"/>
    </source>
</evidence>
<dbReference type="PANTHER" id="PTHR43681:SF1">
    <property type="entry name" value="SARCALUMENIN"/>
    <property type="match status" value="1"/>
</dbReference>
<dbReference type="Pfam" id="PF00350">
    <property type="entry name" value="Dynamin_N"/>
    <property type="match status" value="1"/>
</dbReference>
<accession>A0ABS7AQ76</accession>
<keyword evidence="1" id="KW-0175">Coiled coil</keyword>
<comment type="caution">
    <text evidence="3">The sequence shown here is derived from an EMBL/GenBank/DDBJ whole genome shotgun (WGS) entry which is preliminary data.</text>
</comment>
<gene>
    <name evidence="3" type="ORF">KYD98_10610</name>
</gene>
<dbReference type="RefSeq" id="WP_219779971.1">
    <property type="nucleotide sequence ID" value="NZ_JAHXPT010000008.1"/>
</dbReference>
<name>A0ABS7AQ76_9CLOT</name>
<protein>
    <submittedName>
        <fullName evidence="3">Dynamin family protein</fullName>
    </submittedName>
</protein>
<sequence length="596" mass="68981">MNVFKSCIERQKSIDSIVNAIGNESITKKNLLVKDKIMNPAHYVVMMGETSSGKSALINSLFDNKILIESVKPTTGVVTEVIISNENEEELTAINKDATIETLDKDSFDNLSVNPNKTLHRLRYKGVCKNIKYKGMRIFDTPGYGSLIEYHEEVLKEFIPESDFIVYVVSYRVGLGDDDAQFLKYIGEIIGNDVEVVLAINMCPKDLKDDNKRILEIKENVNKCIHKNVKTFFIESSSEKKPDTAKLWDYIYKKINDEEKQNRLLESLENYQDYILDECNIKINSKIANIESQKEEIEEKLNIVGELLDKKFEILGTIDRGFTKIKVNSIKTIDKSAITIKEKITSYIHDESKWSKKEETFALMQDYYVPNLTNEETDNLVNYIEDDIILLDKTIDRLLKESISVLQEKVKVNTPSYTEVMDGVLKQHIGDEIKQATGEMFRKANKEGEYSIGTSNSEELNSLVDIKSYKHIQYNIKYFLKAIKASSLKAITRYLSVFTESIFYLYDSLTWQKKIKEISLNAIDNWANDVEISIKKYLEMLRDTNKEEIMALFNQLSEEFKEDEKLLVNIELEELVKLKKQIEFLLHKCLYMSMKK</sequence>
<evidence type="ECO:0000313" key="3">
    <source>
        <dbReference type="EMBL" id="MBW6410546.1"/>
    </source>
</evidence>
<evidence type="ECO:0000259" key="2">
    <source>
        <dbReference type="Pfam" id="PF00350"/>
    </source>
</evidence>
<dbReference type="SUPFAM" id="SSF52540">
    <property type="entry name" value="P-loop containing nucleoside triphosphate hydrolases"/>
    <property type="match status" value="1"/>
</dbReference>